<reference evidence="1" key="1">
    <citation type="submission" date="2017-07" db="EMBL/GenBank/DDBJ databases">
        <authorList>
            <person name="Mikheyev A."/>
            <person name="Grau M."/>
        </authorList>
    </citation>
    <scope>NUCLEOTIDE SEQUENCE</scope>
    <source>
        <tissue evidence="1">Venom_gland</tissue>
    </source>
</reference>
<accession>A0A2D4JX72</accession>
<dbReference type="AlphaFoldDB" id="A0A2D4JX72"/>
<proteinExistence type="predicted"/>
<dbReference type="EMBL" id="IACL01013378">
    <property type="protein sequence ID" value="LAB01055.1"/>
    <property type="molecule type" value="Transcribed_RNA"/>
</dbReference>
<name>A0A2D4JX72_9SAUR</name>
<reference evidence="1" key="2">
    <citation type="submission" date="2017-11" db="EMBL/GenBank/DDBJ databases">
        <title>Coralsnake Venomics: Analyses of Venom Gland Transcriptomes and Proteomes of Six Brazilian Taxa.</title>
        <authorList>
            <person name="Aird S.D."/>
            <person name="Jorge da Silva N."/>
            <person name="Qiu L."/>
            <person name="Villar-Briones A."/>
            <person name="Aparecida-Saddi V."/>
            <person name="Campos-Telles M.P."/>
            <person name="Grau M."/>
            <person name="Mikheyev A.S."/>
        </authorList>
    </citation>
    <scope>NUCLEOTIDE SEQUENCE</scope>
    <source>
        <tissue evidence="1">Venom_gland</tissue>
    </source>
</reference>
<organism evidence="1">
    <name type="scientific">Micrurus paraensis</name>
    <dbReference type="NCBI Taxonomy" id="1970185"/>
    <lineage>
        <taxon>Eukaryota</taxon>
        <taxon>Metazoa</taxon>
        <taxon>Chordata</taxon>
        <taxon>Craniata</taxon>
        <taxon>Vertebrata</taxon>
        <taxon>Euteleostomi</taxon>
        <taxon>Lepidosauria</taxon>
        <taxon>Squamata</taxon>
        <taxon>Bifurcata</taxon>
        <taxon>Unidentata</taxon>
        <taxon>Episquamata</taxon>
        <taxon>Toxicofera</taxon>
        <taxon>Serpentes</taxon>
        <taxon>Colubroidea</taxon>
        <taxon>Elapidae</taxon>
        <taxon>Elapinae</taxon>
        <taxon>Micrurus</taxon>
    </lineage>
</organism>
<protein>
    <submittedName>
        <fullName evidence="1">Uncharacterized protein</fullName>
    </submittedName>
</protein>
<sequence length="101" mass="11887">MQIFSVCLWKKKMVSLCNFKNLLAVKFCEVCLMFHRLVIYQILINFEIVLGNTQLALQIIKRNQLLPSVKMLSEIRKKPVFQPPHLVQPIQMPTFTTVQRK</sequence>
<evidence type="ECO:0000313" key="1">
    <source>
        <dbReference type="EMBL" id="LAB01055.1"/>
    </source>
</evidence>